<protein>
    <submittedName>
        <fullName evidence="1">Uncharacterized protein</fullName>
    </submittedName>
</protein>
<sequence>MAFNGEFFSWHICVTFLTYSENGIQCRPSVRPYMDQPKIVSSIDLIVLFIIEKGSDIFQGFCNCASSSRSLDTLLSVATSATMPIAIGTATAIICGTSFGCFYFSEALACQNVADIDRSRSCF</sequence>
<dbReference type="AlphaFoldDB" id="A0A0H5QND3"/>
<proteinExistence type="predicted"/>
<organism evidence="1">
    <name type="scientific">Spongospora subterranea</name>
    <dbReference type="NCBI Taxonomy" id="70186"/>
    <lineage>
        <taxon>Eukaryota</taxon>
        <taxon>Sar</taxon>
        <taxon>Rhizaria</taxon>
        <taxon>Endomyxa</taxon>
        <taxon>Phytomyxea</taxon>
        <taxon>Plasmodiophorida</taxon>
        <taxon>Plasmodiophoridae</taxon>
        <taxon>Spongospora</taxon>
    </lineage>
</organism>
<evidence type="ECO:0000313" key="1">
    <source>
        <dbReference type="EMBL" id="CRZ03082.1"/>
    </source>
</evidence>
<dbReference type="EMBL" id="HACM01002640">
    <property type="protein sequence ID" value="CRZ03082.1"/>
    <property type="molecule type" value="Transcribed_RNA"/>
</dbReference>
<accession>A0A0H5QND3</accession>
<name>A0A0H5QND3_9EUKA</name>
<reference evidence="1" key="1">
    <citation type="submission" date="2015-04" db="EMBL/GenBank/DDBJ databases">
        <title>The genome sequence of the plant pathogenic Rhizarian Plasmodiophora brassicae reveals insights in its biotrophic life cycle and the origin of chitin synthesis.</title>
        <authorList>
            <person name="Schwelm A."/>
            <person name="Fogelqvist J."/>
            <person name="Knaust A."/>
            <person name="Julke S."/>
            <person name="Lilja T."/>
            <person name="Dhandapani V."/>
            <person name="Bonilla-Rosso G."/>
            <person name="Karlsson M."/>
            <person name="Shevchenko A."/>
            <person name="Choi S.R."/>
            <person name="Kim H.G."/>
            <person name="Park J.Y."/>
            <person name="Lim Y.P."/>
            <person name="Ludwig-Muller J."/>
            <person name="Dixelius C."/>
        </authorList>
    </citation>
    <scope>NUCLEOTIDE SEQUENCE</scope>
    <source>
        <tissue evidence="1">Potato root galls</tissue>
    </source>
</reference>